<reference evidence="1 2" key="1">
    <citation type="submission" date="2024-08" db="EMBL/GenBank/DDBJ databases">
        <authorList>
            <person name="Ishaq N."/>
        </authorList>
    </citation>
    <scope>NUCLEOTIDE SEQUENCE [LARGE SCALE GENOMIC DNA]</scope>
    <source>
        <strain evidence="1 2">DSM 18651</strain>
    </source>
</reference>
<name>A0ABV4P4W3_9GAMM</name>
<evidence type="ECO:0000313" key="1">
    <source>
        <dbReference type="EMBL" id="MFA0812748.1"/>
    </source>
</evidence>
<proteinExistence type="predicted"/>
<protein>
    <submittedName>
        <fullName evidence="1">Uncharacterized protein</fullName>
    </submittedName>
</protein>
<keyword evidence="2" id="KW-1185">Reference proteome</keyword>
<comment type="caution">
    <text evidence="1">The sequence shown here is derived from an EMBL/GenBank/DDBJ whole genome shotgun (WGS) entry which is preliminary data.</text>
</comment>
<organism evidence="1 2">
    <name type="scientific">Microbulbifer epialgicus</name>
    <dbReference type="NCBI Taxonomy" id="393907"/>
    <lineage>
        <taxon>Bacteria</taxon>
        <taxon>Pseudomonadati</taxon>
        <taxon>Pseudomonadota</taxon>
        <taxon>Gammaproteobacteria</taxon>
        <taxon>Cellvibrionales</taxon>
        <taxon>Microbulbiferaceae</taxon>
        <taxon>Microbulbifer</taxon>
    </lineage>
</organism>
<evidence type="ECO:0000313" key="2">
    <source>
        <dbReference type="Proteomes" id="UP001569428"/>
    </source>
</evidence>
<accession>A0ABV4P4W3</accession>
<gene>
    <name evidence="1" type="ORF">ACCI49_17685</name>
</gene>
<dbReference type="EMBL" id="JBGMEK010000053">
    <property type="protein sequence ID" value="MFA0812748.1"/>
    <property type="molecule type" value="Genomic_DNA"/>
</dbReference>
<dbReference type="RefSeq" id="WP_371840466.1">
    <property type="nucleotide sequence ID" value="NZ_JBGMEK010000053.1"/>
</dbReference>
<sequence length="140" mass="16107">MQFLKDLFRKKEEPEATIMIGGVGSFCWDEDSEYWLGKYNGSQISILYDGISQPKDRLGRYVAKALNTQGFIEAKIIDIKNLAKEQCPVEKHSEIDALEVKDIVFQGPDFILIQFFDSEDDEPFWFAEIHGNRIYVGCDT</sequence>
<dbReference type="Proteomes" id="UP001569428">
    <property type="component" value="Unassembled WGS sequence"/>
</dbReference>